<dbReference type="InterPro" id="IPR050471">
    <property type="entry name" value="AB_hydrolase"/>
</dbReference>
<dbReference type="PRINTS" id="PR00111">
    <property type="entry name" value="ABHYDROLASE"/>
</dbReference>
<dbReference type="AlphaFoldDB" id="A0A9P5HIQ5"/>
<gene>
    <name evidence="2" type="ORF">G7Z17_g4625</name>
</gene>
<dbReference type="OrthoDB" id="8119704at2759"/>
<evidence type="ECO:0000259" key="1">
    <source>
        <dbReference type="Pfam" id="PF00561"/>
    </source>
</evidence>
<dbReference type="EMBL" id="JAANBB010000068">
    <property type="protein sequence ID" value="KAF7551981.1"/>
    <property type="molecule type" value="Genomic_DNA"/>
</dbReference>
<name>A0A9P5HIQ5_9HYPO</name>
<evidence type="ECO:0000313" key="2">
    <source>
        <dbReference type="EMBL" id="KAF7551981.1"/>
    </source>
</evidence>
<keyword evidence="3" id="KW-1185">Reference proteome</keyword>
<dbReference type="InterPro" id="IPR029058">
    <property type="entry name" value="AB_hydrolase_fold"/>
</dbReference>
<reference evidence="2" key="1">
    <citation type="submission" date="2020-03" db="EMBL/GenBank/DDBJ databases">
        <title>Draft Genome Sequence of Cylindrodendrum hubeiense.</title>
        <authorList>
            <person name="Buettner E."/>
            <person name="Kellner H."/>
        </authorList>
    </citation>
    <scope>NUCLEOTIDE SEQUENCE</scope>
    <source>
        <strain evidence="2">IHI 201604</strain>
    </source>
</reference>
<dbReference type="Pfam" id="PF00561">
    <property type="entry name" value="Abhydrolase_1"/>
    <property type="match status" value="1"/>
</dbReference>
<accession>A0A9P5HIQ5</accession>
<proteinExistence type="predicted"/>
<sequence length="254" mass="28151">MDHWDPALINPLAAKRPVILIDNAGVGRSEGQVPKSLTTWAQYYVNVLQALGIKKADIMGFSMGGCVAQLVALNAPDLTRRLILCGTTPSTGEGVVSAPLGPFNNLKAAATEKEHKDAWIYGLFNTSDGNWEVGEASWKRMTTARRDRSENVDAANAHRQAVAFAKFMDPKQSKDASYDRFEELRMPVLIANGAEDLLLPTENSYLMWKKLNKANTQLHLFPNSGHGFLFQYADEFSKLINDFLDQEGKPQSHL</sequence>
<evidence type="ECO:0000313" key="3">
    <source>
        <dbReference type="Proteomes" id="UP000722485"/>
    </source>
</evidence>
<dbReference type="PANTHER" id="PTHR43433:SF5">
    <property type="entry name" value="AB HYDROLASE-1 DOMAIN-CONTAINING PROTEIN"/>
    <property type="match status" value="1"/>
</dbReference>
<comment type="caution">
    <text evidence="2">The sequence shown here is derived from an EMBL/GenBank/DDBJ whole genome shotgun (WGS) entry which is preliminary data.</text>
</comment>
<dbReference type="SUPFAM" id="SSF53474">
    <property type="entry name" value="alpha/beta-Hydrolases"/>
    <property type="match status" value="1"/>
</dbReference>
<dbReference type="Proteomes" id="UP000722485">
    <property type="component" value="Unassembled WGS sequence"/>
</dbReference>
<protein>
    <recommendedName>
        <fullName evidence="1">AB hydrolase-1 domain-containing protein</fullName>
    </recommendedName>
</protein>
<dbReference type="Gene3D" id="3.40.50.1820">
    <property type="entry name" value="alpha/beta hydrolase"/>
    <property type="match status" value="1"/>
</dbReference>
<feature type="domain" description="AB hydrolase-1" evidence="1">
    <location>
        <begin position="4"/>
        <end position="230"/>
    </location>
</feature>
<dbReference type="InterPro" id="IPR000073">
    <property type="entry name" value="AB_hydrolase_1"/>
</dbReference>
<organism evidence="2 3">
    <name type="scientific">Cylindrodendrum hubeiense</name>
    <dbReference type="NCBI Taxonomy" id="595255"/>
    <lineage>
        <taxon>Eukaryota</taxon>
        <taxon>Fungi</taxon>
        <taxon>Dikarya</taxon>
        <taxon>Ascomycota</taxon>
        <taxon>Pezizomycotina</taxon>
        <taxon>Sordariomycetes</taxon>
        <taxon>Hypocreomycetidae</taxon>
        <taxon>Hypocreales</taxon>
        <taxon>Nectriaceae</taxon>
        <taxon>Cylindrodendrum</taxon>
    </lineage>
</organism>
<dbReference type="PANTHER" id="PTHR43433">
    <property type="entry name" value="HYDROLASE, ALPHA/BETA FOLD FAMILY PROTEIN"/>
    <property type="match status" value="1"/>
</dbReference>